<name>A0A016SBF9_9BILA</name>
<evidence type="ECO:0000259" key="1">
    <source>
        <dbReference type="Pfam" id="PF23068"/>
    </source>
</evidence>
<comment type="caution">
    <text evidence="2">The sequence shown here is derived from an EMBL/GenBank/DDBJ whole genome shotgun (WGS) entry which is preliminary data.</text>
</comment>
<proteinExistence type="predicted"/>
<gene>
    <name evidence="2" type="primary">Acey_s0254.g300</name>
    <name evidence="2" type="ORF">Y032_0254g300</name>
</gene>
<feature type="domain" description="M02D8-5-like seventh CUB" evidence="1">
    <location>
        <begin position="66"/>
        <end position="139"/>
    </location>
</feature>
<organism evidence="2 3">
    <name type="scientific">Ancylostoma ceylanicum</name>
    <dbReference type="NCBI Taxonomy" id="53326"/>
    <lineage>
        <taxon>Eukaryota</taxon>
        <taxon>Metazoa</taxon>
        <taxon>Ecdysozoa</taxon>
        <taxon>Nematoda</taxon>
        <taxon>Chromadorea</taxon>
        <taxon>Rhabditida</taxon>
        <taxon>Rhabditina</taxon>
        <taxon>Rhabditomorpha</taxon>
        <taxon>Strongyloidea</taxon>
        <taxon>Ancylostomatidae</taxon>
        <taxon>Ancylostomatinae</taxon>
        <taxon>Ancylostoma</taxon>
    </lineage>
</organism>
<protein>
    <recommendedName>
        <fullName evidence="1">M02D8-5-like seventh CUB domain-containing protein</fullName>
    </recommendedName>
</protein>
<dbReference type="Pfam" id="PF23068">
    <property type="entry name" value="CUB_M02D8_5_7th"/>
    <property type="match status" value="1"/>
</dbReference>
<dbReference type="EMBL" id="JARK01001590">
    <property type="protein sequence ID" value="EYB87975.1"/>
    <property type="molecule type" value="Genomic_DNA"/>
</dbReference>
<dbReference type="Proteomes" id="UP000024635">
    <property type="component" value="Unassembled WGS sequence"/>
</dbReference>
<accession>A0A016SBF9</accession>
<sequence>MVGTMFHKFYGLLSSALKEESCAKKSMVWSDVELQHNSGIGQTKPLLYGGVVILTHSRPYASGMVSDSEHMTGIRIEFLKPTGQGYGTLQMQRYNKLLREIPYPASDGKTVFEQCGTKMIISYISPGGSSNGLYARYSRGIQSCNSGSLPGHFIFYASLFTLLRIANCETGSKIF</sequence>
<evidence type="ECO:0000313" key="2">
    <source>
        <dbReference type="EMBL" id="EYB87975.1"/>
    </source>
</evidence>
<reference evidence="3" key="1">
    <citation type="journal article" date="2015" name="Nat. Genet.">
        <title>The genome and transcriptome of the zoonotic hookworm Ancylostoma ceylanicum identify infection-specific gene families.</title>
        <authorList>
            <person name="Schwarz E.M."/>
            <person name="Hu Y."/>
            <person name="Antoshechkin I."/>
            <person name="Miller M.M."/>
            <person name="Sternberg P.W."/>
            <person name="Aroian R.V."/>
        </authorList>
    </citation>
    <scope>NUCLEOTIDE SEQUENCE</scope>
    <source>
        <strain evidence="3">HY135</strain>
    </source>
</reference>
<dbReference type="InterPro" id="IPR059056">
    <property type="entry name" value="CUB_M02D8_5_7th"/>
</dbReference>
<dbReference type="OrthoDB" id="5852952at2759"/>
<evidence type="ECO:0000313" key="3">
    <source>
        <dbReference type="Proteomes" id="UP000024635"/>
    </source>
</evidence>
<dbReference type="AlphaFoldDB" id="A0A016SBF9"/>
<keyword evidence="3" id="KW-1185">Reference proteome</keyword>